<sequence>MEKNIPIWAYETIELKKPDPMWIEKGVQERDELYHILTSFGVKQVEHVGSTAIPNLPAKPIIDVMATLPSFELINNIAEKLSLYDWHYIPPELDKQYYRRFFVKVKHNKRAAHLHLMLEGEKRWGDQLTFRDTLRANAHLAAEYAAIKCQLAQKFRNDREQYTQAKTAFIHKVLSL</sequence>
<name>A0ABW2NQN2_9BACL</name>
<dbReference type="EMBL" id="JBHTCP010000013">
    <property type="protein sequence ID" value="MFC7371632.1"/>
    <property type="molecule type" value="Genomic_DNA"/>
</dbReference>
<dbReference type="PANTHER" id="PTHR34822:SF1">
    <property type="entry name" value="GRPB FAMILY PROTEIN"/>
    <property type="match status" value="1"/>
</dbReference>
<accession>A0ABW2NQN2</accession>
<reference evidence="2" key="1">
    <citation type="journal article" date="2019" name="Int. J. Syst. Evol. Microbiol.">
        <title>The Global Catalogue of Microorganisms (GCM) 10K type strain sequencing project: providing services to taxonomists for standard genome sequencing and annotation.</title>
        <authorList>
            <consortium name="The Broad Institute Genomics Platform"/>
            <consortium name="The Broad Institute Genome Sequencing Center for Infectious Disease"/>
            <person name="Wu L."/>
            <person name="Ma J."/>
        </authorList>
    </citation>
    <scope>NUCLEOTIDE SEQUENCE [LARGE SCALE GENOMIC DNA]</scope>
    <source>
        <strain evidence="2">NBRC 106396</strain>
    </source>
</reference>
<protein>
    <submittedName>
        <fullName evidence="1">GrpB family protein</fullName>
    </submittedName>
</protein>
<dbReference type="InterPro" id="IPR007344">
    <property type="entry name" value="GrpB/CoaE"/>
</dbReference>
<keyword evidence="2" id="KW-1185">Reference proteome</keyword>
<comment type="caution">
    <text evidence="1">The sequence shown here is derived from an EMBL/GenBank/DDBJ whole genome shotgun (WGS) entry which is preliminary data.</text>
</comment>
<proteinExistence type="predicted"/>
<dbReference type="RefSeq" id="WP_379748380.1">
    <property type="nucleotide sequence ID" value="NZ_JBHTCP010000013.1"/>
</dbReference>
<dbReference type="Pfam" id="PF04229">
    <property type="entry name" value="GrpB"/>
    <property type="match status" value="1"/>
</dbReference>
<dbReference type="SUPFAM" id="SSF81301">
    <property type="entry name" value="Nucleotidyltransferase"/>
    <property type="match status" value="1"/>
</dbReference>
<evidence type="ECO:0000313" key="2">
    <source>
        <dbReference type="Proteomes" id="UP001596549"/>
    </source>
</evidence>
<dbReference type="PANTHER" id="PTHR34822">
    <property type="entry name" value="GRPB DOMAIN PROTEIN (AFU_ORTHOLOGUE AFUA_1G01530)"/>
    <property type="match status" value="1"/>
</dbReference>
<organism evidence="1 2">
    <name type="scientific">Fictibacillus iocasae</name>
    <dbReference type="NCBI Taxonomy" id="2715437"/>
    <lineage>
        <taxon>Bacteria</taxon>
        <taxon>Bacillati</taxon>
        <taxon>Bacillota</taxon>
        <taxon>Bacilli</taxon>
        <taxon>Bacillales</taxon>
        <taxon>Fictibacillaceae</taxon>
        <taxon>Fictibacillus</taxon>
    </lineage>
</organism>
<dbReference type="Gene3D" id="3.30.460.10">
    <property type="entry name" value="Beta Polymerase, domain 2"/>
    <property type="match status" value="1"/>
</dbReference>
<evidence type="ECO:0000313" key="1">
    <source>
        <dbReference type="EMBL" id="MFC7371632.1"/>
    </source>
</evidence>
<gene>
    <name evidence="1" type="ORF">ACFQPF_08080</name>
</gene>
<dbReference type="InterPro" id="IPR043519">
    <property type="entry name" value="NT_sf"/>
</dbReference>
<dbReference type="Proteomes" id="UP001596549">
    <property type="component" value="Unassembled WGS sequence"/>
</dbReference>